<keyword evidence="2" id="KW-1185">Reference proteome</keyword>
<comment type="caution">
    <text evidence="1">The sequence shown here is derived from an EMBL/GenBank/DDBJ whole genome shotgun (WGS) entry which is preliminary data.</text>
</comment>
<proteinExistence type="predicted"/>
<organism evidence="1 2">
    <name type="scientific">Peronosclerospora sorghi</name>
    <dbReference type="NCBI Taxonomy" id="230839"/>
    <lineage>
        <taxon>Eukaryota</taxon>
        <taxon>Sar</taxon>
        <taxon>Stramenopiles</taxon>
        <taxon>Oomycota</taxon>
        <taxon>Peronosporomycetes</taxon>
        <taxon>Peronosporales</taxon>
        <taxon>Peronosporaceae</taxon>
        <taxon>Peronosclerospora</taxon>
    </lineage>
</organism>
<reference evidence="1 2" key="1">
    <citation type="journal article" date="2022" name="bioRxiv">
        <title>The genome of the oomycete Peronosclerospora sorghi, a cosmopolitan pathogen of maize and sorghum, is inflated with dispersed pseudogenes.</title>
        <authorList>
            <person name="Fletcher K."/>
            <person name="Martin F."/>
            <person name="Isakeit T."/>
            <person name="Cavanaugh K."/>
            <person name="Magill C."/>
            <person name="Michelmore R."/>
        </authorList>
    </citation>
    <scope>NUCLEOTIDE SEQUENCE [LARGE SCALE GENOMIC DNA]</scope>
    <source>
        <strain evidence="1">P6</strain>
    </source>
</reference>
<protein>
    <submittedName>
        <fullName evidence="1">Uncharacterized protein</fullName>
    </submittedName>
</protein>
<evidence type="ECO:0000313" key="2">
    <source>
        <dbReference type="Proteomes" id="UP001163321"/>
    </source>
</evidence>
<dbReference type="Proteomes" id="UP001163321">
    <property type="component" value="Chromosome 12"/>
</dbReference>
<name>A0ACC0WLF0_9STRA</name>
<evidence type="ECO:0000313" key="1">
    <source>
        <dbReference type="EMBL" id="KAI9918844.1"/>
    </source>
</evidence>
<accession>A0ACC0WLF0</accession>
<gene>
    <name evidence="1" type="ORF">PsorP6_011885</name>
</gene>
<sequence length="1010" mass="111939">MLAPFLVPHAHYRVFQGHPAADALHGARHDHFPCSLSPATVENAATDLHLREFAQLEVHVKALELQAAHHTNPRARGDAVAGALAECFLFYARLFTVESFPCPDFLAAVCTKLAEHFATSENVMVQSAILRVFQQASAHVAQVNDACKMVSHVSSLVTTSTNVWTRTLTLHLLATLSSHLVLDTTVHEQILKRLEAEDQSERCAAMDVTRALLRLACGSFRQHVFLLSMKQPTTLCSLLPAAVSSPSEAHDAWTACAQVYDQAADDTRAVTSLRAMTTLTAAFPAVLLPRHGQLVHHVLDHDPRPLACNFVLLATQELVERVGLAEEEQLADVMEGICSRVRACGTQRGRMRLTFSALLLLEKWSCDHIVGPEATALLQQVQALLRVTTDTRVGKAYTCVMRHLARHKRAGFESTLRASSVDELLRLLHPRARVAAKTTWDHALNALASLCQDEDQRYKDYVPQRLVELLSISTETLDPTTSKRRRSAVLGMLGAQLEAPHVNMIQKELPMLLNELSCTDGTDAAHVRALAATFFLWTREMQLSAMDQRTSDLVAAFERQLLNADKYASLAERYEMAKLAMLRGRYKLALQLLDDLVARTESTCFGGWLNALQKLCDAESRIETDQWVQLDSLHAFASVSLHLHAARTSSFRFELQLHFVSLRLEWLQLLQSAQQLAGEAAFTNAVGHATGREGHVITKLHVLARKFEHLRTLLLGASQHDLDALRVHARACGVLAVAMEGLLLLQSPRSMQFPTEWTSDCQGTRWHVRMLAILSEDVREKLHRIARLSPSRQPGVAARVLQQLIAALCGLPLVLPTLFFRSRLPTRRRLAASAQFLTHTEHAAFTSKPRARAQLGVSLGTDFTTILNGAVAVPARAKVYWRNRLEALEAQLFVCLAADVTAVSALITTSSRWTLDDAGAQDKRLIQHYARVKVRLGAWWAQGGSSSARTEDDDDRKLLYVPFMTPVHVPASDLTVKGSFMLMAKLGLVDTHGENWPLAATGCRRGFIVY</sequence>
<dbReference type="EMBL" id="CM047591">
    <property type="protein sequence ID" value="KAI9918844.1"/>
    <property type="molecule type" value="Genomic_DNA"/>
</dbReference>